<comment type="caution">
    <text evidence="2">The sequence shown here is derived from an EMBL/GenBank/DDBJ whole genome shotgun (WGS) entry which is preliminary data.</text>
</comment>
<evidence type="ECO:0000256" key="1">
    <source>
        <dbReference type="SAM" id="MobiDB-lite"/>
    </source>
</evidence>
<gene>
    <name evidence="2" type="ORF">B0H67DRAFT_330933</name>
</gene>
<proteinExistence type="predicted"/>
<accession>A0AA40A324</accession>
<evidence type="ECO:0000313" key="3">
    <source>
        <dbReference type="Proteomes" id="UP001172102"/>
    </source>
</evidence>
<reference evidence="2" key="1">
    <citation type="submission" date="2023-06" db="EMBL/GenBank/DDBJ databases">
        <title>Genome-scale phylogeny and comparative genomics of the fungal order Sordariales.</title>
        <authorList>
            <consortium name="Lawrence Berkeley National Laboratory"/>
            <person name="Hensen N."/>
            <person name="Bonometti L."/>
            <person name="Westerberg I."/>
            <person name="Brannstrom I.O."/>
            <person name="Guillou S."/>
            <person name="Cros-Aarteil S."/>
            <person name="Calhoun S."/>
            <person name="Haridas S."/>
            <person name="Kuo A."/>
            <person name="Mondo S."/>
            <person name="Pangilinan J."/>
            <person name="Riley R."/>
            <person name="Labutti K."/>
            <person name="Andreopoulos B."/>
            <person name="Lipzen A."/>
            <person name="Chen C."/>
            <person name="Yanf M."/>
            <person name="Daum C."/>
            <person name="Ng V."/>
            <person name="Clum A."/>
            <person name="Steindorff A."/>
            <person name="Ohm R."/>
            <person name="Martin F."/>
            <person name="Silar P."/>
            <person name="Natvig D."/>
            <person name="Lalanne C."/>
            <person name="Gautier V."/>
            <person name="Ament-Velasquez S.L."/>
            <person name="Kruys A."/>
            <person name="Hutchinson M.I."/>
            <person name="Powell A.J."/>
            <person name="Barry K."/>
            <person name="Miller A.N."/>
            <person name="Grigoriev I.V."/>
            <person name="Debuchy R."/>
            <person name="Gladieux P."/>
            <person name="Thoren M.H."/>
            <person name="Johannesson H."/>
        </authorList>
    </citation>
    <scope>NUCLEOTIDE SEQUENCE</scope>
    <source>
        <strain evidence="2">SMH4607-1</strain>
    </source>
</reference>
<sequence>MLESEARCKRSTGRESVACHVKRQMGRPRGVRAAPMASGEAAHAGSRMPSRRAAGKWRRWEADQGGPLLRRPVLGEAAKYWEKGRPTGGVGSEGGLPFVVCRWCLLKN</sequence>
<name>A0AA40A324_9PEZI</name>
<dbReference type="Proteomes" id="UP001172102">
    <property type="component" value="Unassembled WGS sequence"/>
</dbReference>
<organism evidence="2 3">
    <name type="scientific">Lasiosphaeris hirsuta</name>
    <dbReference type="NCBI Taxonomy" id="260670"/>
    <lineage>
        <taxon>Eukaryota</taxon>
        <taxon>Fungi</taxon>
        <taxon>Dikarya</taxon>
        <taxon>Ascomycota</taxon>
        <taxon>Pezizomycotina</taxon>
        <taxon>Sordariomycetes</taxon>
        <taxon>Sordariomycetidae</taxon>
        <taxon>Sordariales</taxon>
        <taxon>Lasiosphaeriaceae</taxon>
        <taxon>Lasiosphaeris</taxon>
    </lineage>
</organism>
<evidence type="ECO:0000313" key="2">
    <source>
        <dbReference type="EMBL" id="KAK0708174.1"/>
    </source>
</evidence>
<dbReference type="AlphaFoldDB" id="A0AA40A324"/>
<dbReference type="EMBL" id="JAUKUA010000006">
    <property type="protein sequence ID" value="KAK0708174.1"/>
    <property type="molecule type" value="Genomic_DNA"/>
</dbReference>
<protein>
    <submittedName>
        <fullName evidence="2">Uncharacterized protein</fullName>
    </submittedName>
</protein>
<keyword evidence="3" id="KW-1185">Reference proteome</keyword>
<feature type="region of interest" description="Disordered" evidence="1">
    <location>
        <begin position="25"/>
        <end position="58"/>
    </location>
</feature>